<keyword evidence="3" id="KW-1185">Reference proteome</keyword>
<dbReference type="InterPro" id="IPR036388">
    <property type="entry name" value="WH-like_DNA-bd_sf"/>
</dbReference>
<dbReference type="Proteomes" id="UP000560081">
    <property type="component" value="Unassembled WGS sequence"/>
</dbReference>
<dbReference type="GO" id="GO:0003700">
    <property type="term" value="F:DNA-binding transcription factor activity"/>
    <property type="evidence" value="ECO:0007669"/>
    <property type="project" value="InterPro"/>
</dbReference>
<dbReference type="PRINTS" id="PR00598">
    <property type="entry name" value="HTHMARR"/>
</dbReference>
<feature type="domain" description="HTH marR-type" evidence="1">
    <location>
        <begin position="1"/>
        <end position="150"/>
    </location>
</feature>
<evidence type="ECO:0000313" key="3">
    <source>
        <dbReference type="Proteomes" id="UP000560081"/>
    </source>
</evidence>
<evidence type="ECO:0000259" key="1">
    <source>
        <dbReference type="PROSITE" id="PS50995"/>
    </source>
</evidence>
<dbReference type="GO" id="GO:0003677">
    <property type="term" value="F:DNA binding"/>
    <property type="evidence" value="ECO:0007669"/>
    <property type="project" value="UniProtKB-KW"/>
</dbReference>
<dbReference type="AlphaFoldDB" id="A0A7W7L2L2"/>
<dbReference type="EMBL" id="JACHMC010000001">
    <property type="protein sequence ID" value="MBB4881951.1"/>
    <property type="molecule type" value="Genomic_DNA"/>
</dbReference>
<comment type="caution">
    <text evidence="2">The sequence shown here is derived from an EMBL/GenBank/DDBJ whole genome shotgun (WGS) entry which is preliminary data.</text>
</comment>
<dbReference type="InterPro" id="IPR039422">
    <property type="entry name" value="MarR/SlyA-like"/>
</dbReference>
<dbReference type="Gene3D" id="1.10.10.10">
    <property type="entry name" value="Winged helix-like DNA-binding domain superfamily/Winged helix DNA-binding domain"/>
    <property type="match status" value="1"/>
</dbReference>
<accession>A0A7W7L2L2</accession>
<proteinExistence type="predicted"/>
<dbReference type="SMART" id="SM00347">
    <property type="entry name" value="HTH_MARR"/>
    <property type="match status" value="1"/>
</dbReference>
<dbReference type="PANTHER" id="PTHR33164:SF99">
    <property type="entry name" value="MARR FAMILY REGULATORY PROTEIN"/>
    <property type="match status" value="1"/>
</dbReference>
<dbReference type="Pfam" id="PF01047">
    <property type="entry name" value="MarR"/>
    <property type="match status" value="1"/>
</dbReference>
<keyword evidence="2" id="KW-0238">DNA-binding</keyword>
<evidence type="ECO:0000313" key="2">
    <source>
        <dbReference type="EMBL" id="MBB4881951.1"/>
    </source>
</evidence>
<dbReference type="InterPro" id="IPR000835">
    <property type="entry name" value="HTH_MarR-typ"/>
</dbReference>
<dbReference type="InterPro" id="IPR036390">
    <property type="entry name" value="WH_DNA-bd_sf"/>
</dbReference>
<name>A0A7W7L2L2_9MICC</name>
<dbReference type="PANTHER" id="PTHR33164">
    <property type="entry name" value="TRANSCRIPTIONAL REGULATOR, MARR FAMILY"/>
    <property type="match status" value="1"/>
</dbReference>
<dbReference type="SUPFAM" id="SSF46785">
    <property type="entry name" value="Winged helix' DNA-binding domain"/>
    <property type="match status" value="1"/>
</dbReference>
<dbReference type="GO" id="GO:0006950">
    <property type="term" value="P:response to stress"/>
    <property type="evidence" value="ECO:0007669"/>
    <property type="project" value="TreeGrafter"/>
</dbReference>
<gene>
    <name evidence="2" type="ORF">BJ976_000302</name>
</gene>
<dbReference type="PROSITE" id="PS50995">
    <property type="entry name" value="HTH_MARR_2"/>
    <property type="match status" value="1"/>
</dbReference>
<dbReference type="RefSeq" id="WP_167736936.1">
    <property type="nucleotide sequence ID" value="NZ_BMLA01000003.1"/>
</dbReference>
<organism evidence="2 3">
    <name type="scientific">Micrococcus flavus</name>
    <dbReference type="NCBI Taxonomy" id="384602"/>
    <lineage>
        <taxon>Bacteria</taxon>
        <taxon>Bacillati</taxon>
        <taxon>Actinomycetota</taxon>
        <taxon>Actinomycetes</taxon>
        <taxon>Micrococcales</taxon>
        <taxon>Micrococcaceae</taxon>
        <taxon>Micrococcus</taxon>
    </lineage>
</organism>
<sequence>MLETESDLAGHIGAWGSSWVSAIQVATALNSRIESDMHRGGGATPFEFALLATLRRQPEEAPMSQVAYQLDSSLSRLSHVVRRLETRGWVTRRTSPDDARVTLVGVTDEGLARFRAAEAPYRRLMQEVFLDHLTPEEHEEYARLNLKLLRALRPEHWYVRFVDQRREADASS</sequence>
<reference evidence="2 3" key="1">
    <citation type="submission" date="2020-08" db="EMBL/GenBank/DDBJ databases">
        <title>Sequencing the genomes of 1000 actinobacteria strains.</title>
        <authorList>
            <person name="Klenk H.-P."/>
        </authorList>
    </citation>
    <scope>NUCLEOTIDE SEQUENCE [LARGE SCALE GENOMIC DNA]</scope>
    <source>
        <strain evidence="2 3">DSM 19079</strain>
    </source>
</reference>
<protein>
    <submittedName>
        <fullName evidence="2">DNA-binding MarR family transcriptional regulator</fullName>
    </submittedName>
</protein>